<dbReference type="PANTHER" id="PTHR43567:SF5">
    <property type="entry name" value="HYPOTHETICAL CYTOSOLIC PROTEIN"/>
    <property type="match status" value="1"/>
</dbReference>
<dbReference type="RefSeq" id="WP_076342271.1">
    <property type="nucleotide sequence ID" value="NZ_CAPDDE010000034.1"/>
</dbReference>
<dbReference type="Gene3D" id="2.30.110.10">
    <property type="entry name" value="Electron Transport, Fmn-binding Protein, Chain A"/>
    <property type="match status" value="1"/>
</dbReference>
<dbReference type="AlphaFoldDB" id="A0A1U7NK44"/>
<name>A0A1U7NK44_9FIRM</name>
<evidence type="ECO:0000313" key="2">
    <source>
        <dbReference type="Proteomes" id="UP000186705"/>
    </source>
</evidence>
<dbReference type="InterPro" id="IPR012349">
    <property type="entry name" value="Split_barrel_FMN-bd"/>
</dbReference>
<comment type="caution">
    <text evidence="1">The sequence shown here is derived from an EMBL/GenBank/DDBJ whole genome shotgun (WGS) entry which is preliminary data.</text>
</comment>
<reference evidence="1 2" key="1">
    <citation type="submission" date="2016-11" db="EMBL/GenBank/DDBJ databases">
        <title>Description of two novel members of the family Erysipelotrichaceae: Ileibacterium lipovorans gen. nov., sp. nov. and Dubosiella newyorkensis, gen. nov., sp. nov.</title>
        <authorList>
            <person name="Cox L.M."/>
            <person name="Sohn J."/>
            <person name="Tyrrell K.L."/>
            <person name="Citron D.M."/>
            <person name="Lawson P.A."/>
            <person name="Patel N.B."/>
            <person name="Iizumi T."/>
            <person name="Perez-Perez G.I."/>
            <person name="Goldstein E.J."/>
            <person name="Blaser M.J."/>
        </authorList>
    </citation>
    <scope>NUCLEOTIDE SEQUENCE [LARGE SCALE GENOMIC DNA]</scope>
    <source>
        <strain evidence="1 2">NYU-BL-A4</strain>
    </source>
</reference>
<dbReference type="InterPro" id="IPR052174">
    <property type="entry name" value="Flavoredoxin"/>
</dbReference>
<keyword evidence="2" id="KW-1185">Reference proteome</keyword>
<dbReference type="EMBL" id="MPKA01000113">
    <property type="protein sequence ID" value="OLU44382.1"/>
    <property type="molecule type" value="Genomic_DNA"/>
</dbReference>
<organism evidence="1 2">
    <name type="scientific">Dubosiella newyorkensis</name>
    <dbReference type="NCBI Taxonomy" id="1862672"/>
    <lineage>
        <taxon>Bacteria</taxon>
        <taxon>Bacillati</taxon>
        <taxon>Bacillota</taxon>
        <taxon>Erysipelotrichia</taxon>
        <taxon>Erysipelotrichales</taxon>
        <taxon>Erysipelotrichaceae</taxon>
        <taxon>Dubosiella</taxon>
    </lineage>
</organism>
<gene>
    <name evidence="1" type="ORF">BO225_10890</name>
</gene>
<dbReference type="STRING" id="1862672.BO225_10890"/>
<dbReference type="SUPFAM" id="SSF50475">
    <property type="entry name" value="FMN-binding split barrel"/>
    <property type="match status" value="1"/>
</dbReference>
<dbReference type="Proteomes" id="UP000186705">
    <property type="component" value="Unassembled WGS sequence"/>
</dbReference>
<accession>A0A1U7NK44</accession>
<dbReference type="PANTHER" id="PTHR43567">
    <property type="entry name" value="FLAVOREDOXIN-RELATED-RELATED"/>
    <property type="match status" value="1"/>
</dbReference>
<sequence length="170" mass="19411">MHEIDPKQISLSPSTLFANDWLLLSAGTKEKGWNTMTISWGHLGAIWGNQGGMPTAIVYVRPQRYTKHFMDTNEYFTLCSFSNQYKKDLAYLGSHSGKEEDKIAHTSLHPLFEKEGVVFEEASLILVCKKLYAAPIVEEGFIDKKIIQENYPDKDFHTMYIGEIVKAYVQ</sequence>
<protein>
    <submittedName>
        <fullName evidence="1">Flavin reductase</fullName>
    </submittedName>
</protein>
<proteinExistence type="predicted"/>
<evidence type="ECO:0000313" key="1">
    <source>
        <dbReference type="EMBL" id="OLU44382.1"/>
    </source>
</evidence>
<dbReference type="GeneID" id="78276441"/>
<dbReference type="OrthoDB" id="9791490at2"/>